<feature type="compositionally biased region" description="Polar residues" evidence="1">
    <location>
        <begin position="1"/>
        <end position="12"/>
    </location>
</feature>
<evidence type="ECO:0000313" key="3">
    <source>
        <dbReference type="EMBL" id="KOG42906.1"/>
    </source>
</evidence>
<dbReference type="Pfam" id="PF23525">
    <property type="entry name" value="Methyltransf_36"/>
    <property type="match status" value="1"/>
</dbReference>
<keyword evidence="4" id="KW-1185">Reference proteome</keyword>
<dbReference type="EMBL" id="LGUS01000013">
    <property type="protein sequence ID" value="KOG42906.1"/>
    <property type="molecule type" value="Genomic_DNA"/>
</dbReference>
<dbReference type="RefSeq" id="WP_051869738.1">
    <property type="nucleotide sequence ID" value="NZ_KQ948988.1"/>
</dbReference>
<evidence type="ECO:0000256" key="1">
    <source>
        <dbReference type="SAM" id="MobiDB-lite"/>
    </source>
</evidence>
<dbReference type="InterPro" id="IPR029063">
    <property type="entry name" value="SAM-dependent_MTases_sf"/>
</dbReference>
<dbReference type="SUPFAM" id="SSF53335">
    <property type="entry name" value="S-adenosyl-L-methionine-dependent methyltransferases"/>
    <property type="match status" value="2"/>
</dbReference>
<dbReference type="Proteomes" id="UP000037251">
    <property type="component" value="Unassembled WGS sequence"/>
</dbReference>
<dbReference type="Pfam" id="PF13489">
    <property type="entry name" value="Methyltransf_23"/>
    <property type="match status" value="1"/>
</dbReference>
<gene>
    <name evidence="3" type="ORF">ADK37_02845</name>
</gene>
<dbReference type="STRING" id="67356.AQJ84_03230"/>
<dbReference type="InterPro" id="IPR056393">
    <property type="entry name" value="AprA-like_MT2"/>
</dbReference>
<evidence type="ECO:0000313" key="4">
    <source>
        <dbReference type="Proteomes" id="UP000037251"/>
    </source>
</evidence>
<dbReference type="GO" id="GO:0017000">
    <property type="term" value="P:antibiotic biosynthetic process"/>
    <property type="evidence" value="ECO:0007669"/>
    <property type="project" value="UniProtKB-ARBA"/>
</dbReference>
<evidence type="ECO:0000259" key="2">
    <source>
        <dbReference type="Pfam" id="PF23525"/>
    </source>
</evidence>
<dbReference type="AlphaFoldDB" id="A0A0L8LXN6"/>
<dbReference type="PATRIC" id="fig|67356.5.peg.615"/>
<dbReference type="PANTHER" id="PTHR43861">
    <property type="entry name" value="TRANS-ACONITATE 2-METHYLTRANSFERASE-RELATED"/>
    <property type="match status" value="1"/>
</dbReference>
<protein>
    <recommendedName>
        <fullName evidence="2">AprA-like MT2-like domain-containing protein</fullName>
    </recommendedName>
</protein>
<organism evidence="3 4">
    <name type="scientific">Streptomyces resistomycificus</name>
    <dbReference type="NCBI Taxonomy" id="67356"/>
    <lineage>
        <taxon>Bacteria</taxon>
        <taxon>Bacillati</taxon>
        <taxon>Actinomycetota</taxon>
        <taxon>Actinomycetes</taxon>
        <taxon>Kitasatosporales</taxon>
        <taxon>Streptomycetaceae</taxon>
        <taxon>Streptomyces</taxon>
        <taxon>Streptomyces aurantiacus group</taxon>
    </lineage>
</organism>
<accession>A0A0L8LXN6</accession>
<feature type="region of interest" description="Disordered" evidence="1">
    <location>
        <begin position="1"/>
        <end position="22"/>
    </location>
</feature>
<dbReference type="CDD" id="cd02440">
    <property type="entry name" value="AdoMet_MTases"/>
    <property type="match status" value="1"/>
</dbReference>
<name>A0A0L8LXN6_9ACTN</name>
<dbReference type="eggNOG" id="COG0286">
    <property type="taxonomic scope" value="Bacteria"/>
</dbReference>
<dbReference type="OrthoDB" id="474235at2"/>
<reference evidence="4" key="1">
    <citation type="submission" date="2015-07" db="EMBL/GenBank/DDBJ databases">
        <authorList>
            <person name="Ju K.-S."/>
            <person name="Doroghazi J.R."/>
            <person name="Metcalf W.W."/>
        </authorList>
    </citation>
    <scope>NUCLEOTIDE SEQUENCE [LARGE SCALE GENOMIC DNA]</scope>
    <source>
        <strain evidence="4">NRRL 2290</strain>
    </source>
</reference>
<proteinExistence type="predicted"/>
<dbReference type="Gene3D" id="3.40.50.150">
    <property type="entry name" value="Vaccinia Virus protein VP39"/>
    <property type="match status" value="2"/>
</dbReference>
<feature type="domain" description="AprA-like MT2-like" evidence="2">
    <location>
        <begin position="242"/>
        <end position="491"/>
    </location>
</feature>
<comment type="caution">
    <text evidence="3">The sequence shown here is derived from an EMBL/GenBank/DDBJ whole genome shotgun (WGS) entry which is preliminary data.</text>
</comment>
<dbReference type="GO" id="GO:0008168">
    <property type="term" value="F:methyltransferase activity"/>
    <property type="evidence" value="ECO:0007669"/>
    <property type="project" value="UniProtKB-ARBA"/>
</dbReference>
<sequence length="873" mass="94483">MLSGTTTSTCRSTDSEAPADHQADARRRNFLYQDGVVVSSVLRALDSLGLLDTGPGQQCGLPETGYLGVVRRCLASVGWFDGDAQPATWTPSGRAALRHRDHLVAAGRLLARFAGSAPGAWKTWDAETSDAFSAAVGRFEEWHAGVEQDELVGACLEGALLVPVMLSLRADEGGDRLPRDVERFLALLGWVDAECRWTQKGRAFREFGDHFGLAGSSLPLLARLEELLRGELVVHPGDDAWHGGRELHVWAGSAARRPFFADADPIFQEMFAYGRPPAFIADMGCGDGSWLAHLHAMLGDSVRYVGIDASPVALDAARRKLRAAGVRDPLLLSGDVASPQELGARLAEHGLSIEDGLHIRSFADHGRVYRGGSPSDVPGTASGAYVAPDGTPLSAAAVEADLVAHLERWKPYIGKHGMVLVEAHSVPPHVASQHLGALHAAAFDVHRGLAHQYPVEYSTFMTCCRRAGLTASSHLERRHPATRPFVAVSVNRFVCAQPNPLEVIQRRDRDGRPGAPAVAGQDLVTTARAGDWRPEPGSDLDDGRGLHELLYFDSDLSQPRRWSAGATGVVVREVMAAINARAEQARRGDVIRVLDYGAGTGLAAIELSKVCIAQDLPERLAGLGIGFEIHLVDLPTGWFAQGYELLKDVPWARFHSLRGEDGQFRGLLDVMAGDHVDVVMANMVFHLLREGPMRHAAASIADVLAPGGKLVFNAPDLGPATRNSVLFHDPNRLLRKHWLNALDAADPSHCPAPLREAVALVRSSDRVNAQKRADRRILPTPQSIEGVAAALEPFMTGTSFSQTFELLAEENLATALVPSNQAEFLAEITDRTTREKVIRFIMRECVFPELGKGSAGTGLGYNIEWKFGVFERL</sequence>